<dbReference type="EMBL" id="SLWS01000001">
    <property type="protein sequence ID" value="TCO64378.1"/>
    <property type="molecule type" value="Genomic_DNA"/>
</dbReference>
<organism evidence="1 2">
    <name type="scientific">Actinocrispum wychmicini</name>
    <dbReference type="NCBI Taxonomy" id="1213861"/>
    <lineage>
        <taxon>Bacteria</taxon>
        <taxon>Bacillati</taxon>
        <taxon>Actinomycetota</taxon>
        <taxon>Actinomycetes</taxon>
        <taxon>Pseudonocardiales</taxon>
        <taxon>Pseudonocardiaceae</taxon>
        <taxon>Actinocrispum</taxon>
    </lineage>
</organism>
<dbReference type="Proteomes" id="UP000295680">
    <property type="component" value="Unassembled WGS sequence"/>
</dbReference>
<proteinExistence type="predicted"/>
<evidence type="ECO:0000313" key="2">
    <source>
        <dbReference type="Proteomes" id="UP000295680"/>
    </source>
</evidence>
<dbReference type="AlphaFoldDB" id="A0A4R2K3M8"/>
<evidence type="ECO:0000313" key="1">
    <source>
        <dbReference type="EMBL" id="TCO64378.1"/>
    </source>
</evidence>
<protein>
    <submittedName>
        <fullName evidence="1">Uncharacterized protein</fullName>
    </submittedName>
</protein>
<sequence length="95" mass="10261">MASVTAEQVRAARAEGYAAGYALRPSRPNPYAPPHVPVWLDRRTTAEKAAGERHARSARILAGVWQRAHSDGLAAYARHRGLAPPSEPPPVQSDD</sequence>
<accession>A0A4R2K3M8</accession>
<keyword evidence="2" id="KW-1185">Reference proteome</keyword>
<name>A0A4R2K3M8_9PSEU</name>
<reference evidence="1 2" key="1">
    <citation type="submission" date="2019-03" db="EMBL/GenBank/DDBJ databases">
        <title>Genomic Encyclopedia of Type Strains, Phase IV (KMG-IV): sequencing the most valuable type-strain genomes for metagenomic binning, comparative biology and taxonomic classification.</title>
        <authorList>
            <person name="Goeker M."/>
        </authorList>
    </citation>
    <scope>NUCLEOTIDE SEQUENCE [LARGE SCALE GENOMIC DNA]</scope>
    <source>
        <strain evidence="1 2">DSM 45934</strain>
    </source>
</reference>
<gene>
    <name evidence="1" type="ORF">EV192_101146</name>
</gene>
<comment type="caution">
    <text evidence="1">The sequence shown here is derived from an EMBL/GenBank/DDBJ whole genome shotgun (WGS) entry which is preliminary data.</text>
</comment>